<comment type="caution">
    <text evidence="1">The sequence shown here is derived from an EMBL/GenBank/DDBJ whole genome shotgun (WGS) entry which is preliminary data.</text>
</comment>
<name>A0A9Q0P1D9_SALPP</name>
<proteinExistence type="predicted"/>
<reference evidence="1" key="1">
    <citation type="submission" date="2022-11" db="EMBL/GenBank/DDBJ databases">
        <authorList>
            <person name="Hyden B.L."/>
            <person name="Feng K."/>
            <person name="Yates T."/>
            <person name="Jawdy S."/>
            <person name="Smart L.B."/>
            <person name="Muchero W."/>
        </authorList>
    </citation>
    <scope>NUCLEOTIDE SEQUENCE</scope>
    <source>
        <tissue evidence="1">Shoot tip</tissue>
    </source>
</reference>
<dbReference type="OrthoDB" id="10629237at2759"/>
<sequence>MWGLERDAAPVSKQINQKLSMKSLPAQSDSLMPLLSLACCPLPMSADTRCYCGTNKNAGRGKVIYFGMWALLPSWEPGSERHEPRREARVALAAESDQVFAEQSLFAVGRKGSFKHTKCMSPRFFCTDGPMIGSLKPTQLSLRAVIYSFRPYSSIGRRKNPFSSVFQETPRHRT</sequence>
<protein>
    <submittedName>
        <fullName evidence="1">Uncharacterized protein</fullName>
    </submittedName>
</protein>
<evidence type="ECO:0000313" key="1">
    <source>
        <dbReference type="EMBL" id="KAJ6679794.1"/>
    </source>
</evidence>
<evidence type="ECO:0000313" key="2">
    <source>
        <dbReference type="Proteomes" id="UP001151532"/>
    </source>
</evidence>
<dbReference type="Proteomes" id="UP001151532">
    <property type="component" value="Chromosome 14"/>
</dbReference>
<reference evidence="1" key="2">
    <citation type="journal article" date="2023" name="Int. J. Mol. Sci.">
        <title>De Novo Assembly and Annotation of 11 Diverse Shrub Willow (Salix) Genomes Reveals Novel Gene Organization in Sex-Linked Regions.</title>
        <authorList>
            <person name="Hyden B."/>
            <person name="Feng K."/>
            <person name="Yates T.B."/>
            <person name="Jawdy S."/>
            <person name="Cereghino C."/>
            <person name="Smart L.B."/>
            <person name="Muchero W."/>
        </authorList>
    </citation>
    <scope>NUCLEOTIDE SEQUENCE</scope>
    <source>
        <tissue evidence="1">Shoot tip</tissue>
    </source>
</reference>
<dbReference type="AlphaFoldDB" id="A0A9Q0P1D9"/>
<organism evidence="1 2">
    <name type="scientific">Salix purpurea</name>
    <name type="common">Purple osier willow</name>
    <dbReference type="NCBI Taxonomy" id="77065"/>
    <lineage>
        <taxon>Eukaryota</taxon>
        <taxon>Viridiplantae</taxon>
        <taxon>Streptophyta</taxon>
        <taxon>Embryophyta</taxon>
        <taxon>Tracheophyta</taxon>
        <taxon>Spermatophyta</taxon>
        <taxon>Magnoliopsida</taxon>
        <taxon>eudicotyledons</taxon>
        <taxon>Gunneridae</taxon>
        <taxon>Pentapetalae</taxon>
        <taxon>rosids</taxon>
        <taxon>fabids</taxon>
        <taxon>Malpighiales</taxon>
        <taxon>Salicaceae</taxon>
        <taxon>Saliceae</taxon>
        <taxon>Salix</taxon>
    </lineage>
</organism>
<gene>
    <name evidence="1" type="ORF">OIU79_019513</name>
</gene>
<dbReference type="EMBL" id="JAPFFK010000020">
    <property type="protein sequence ID" value="KAJ6679794.1"/>
    <property type="molecule type" value="Genomic_DNA"/>
</dbReference>
<accession>A0A9Q0P1D9</accession>
<keyword evidence="2" id="KW-1185">Reference proteome</keyword>